<keyword evidence="2" id="KW-0472">Membrane</keyword>
<feature type="region of interest" description="Disordered" evidence="1">
    <location>
        <begin position="899"/>
        <end position="919"/>
    </location>
</feature>
<proteinExistence type="predicted"/>
<evidence type="ECO:0000313" key="4">
    <source>
        <dbReference type="Proteomes" id="UP000186817"/>
    </source>
</evidence>
<keyword evidence="2" id="KW-1133">Transmembrane helix</keyword>
<feature type="transmembrane region" description="Helical" evidence="2">
    <location>
        <begin position="461"/>
        <end position="480"/>
    </location>
</feature>
<evidence type="ECO:0000256" key="1">
    <source>
        <dbReference type="SAM" id="MobiDB-lite"/>
    </source>
</evidence>
<accession>A0A1Q9CKN6</accession>
<keyword evidence="4" id="KW-1185">Reference proteome</keyword>
<name>A0A1Q9CKN6_SYMMI</name>
<feature type="region of interest" description="Disordered" evidence="1">
    <location>
        <begin position="257"/>
        <end position="293"/>
    </location>
</feature>
<keyword evidence="2" id="KW-0812">Transmembrane</keyword>
<feature type="transmembrane region" description="Helical" evidence="2">
    <location>
        <begin position="63"/>
        <end position="86"/>
    </location>
</feature>
<feature type="transmembrane region" description="Helical" evidence="2">
    <location>
        <begin position="396"/>
        <end position="421"/>
    </location>
</feature>
<feature type="transmembrane region" description="Helical" evidence="2">
    <location>
        <begin position="318"/>
        <end position="339"/>
    </location>
</feature>
<reference evidence="3 4" key="1">
    <citation type="submission" date="2016-02" db="EMBL/GenBank/DDBJ databases">
        <title>Genome analysis of coral dinoflagellate symbionts highlights evolutionary adaptations to a symbiotic lifestyle.</title>
        <authorList>
            <person name="Aranda M."/>
            <person name="Li Y."/>
            <person name="Liew Y.J."/>
            <person name="Baumgarten S."/>
            <person name="Simakov O."/>
            <person name="Wilson M."/>
            <person name="Piel J."/>
            <person name="Ashoor H."/>
            <person name="Bougouffa S."/>
            <person name="Bajic V.B."/>
            <person name="Ryu T."/>
            <person name="Ravasi T."/>
            <person name="Bayer T."/>
            <person name="Micklem G."/>
            <person name="Kim H."/>
            <person name="Bhak J."/>
            <person name="Lajeunesse T.C."/>
            <person name="Voolstra C.R."/>
        </authorList>
    </citation>
    <scope>NUCLEOTIDE SEQUENCE [LARGE SCALE GENOMIC DNA]</scope>
    <source>
        <strain evidence="3 4">CCMP2467</strain>
    </source>
</reference>
<evidence type="ECO:0000256" key="2">
    <source>
        <dbReference type="SAM" id="Phobius"/>
    </source>
</evidence>
<feature type="transmembrane region" description="Helical" evidence="2">
    <location>
        <begin position="106"/>
        <end position="123"/>
    </location>
</feature>
<gene>
    <name evidence="3" type="ORF">AK812_SmicGene35750</name>
</gene>
<feature type="transmembrane region" description="Helical" evidence="2">
    <location>
        <begin position="943"/>
        <end position="971"/>
    </location>
</feature>
<dbReference type="EMBL" id="LSRX01001113">
    <property type="protein sequence ID" value="OLP83490.1"/>
    <property type="molecule type" value="Genomic_DNA"/>
</dbReference>
<protein>
    <submittedName>
        <fullName evidence="3">Uncharacterized protein</fullName>
    </submittedName>
</protein>
<organism evidence="3 4">
    <name type="scientific">Symbiodinium microadriaticum</name>
    <name type="common">Dinoflagellate</name>
    <name type="synonym">Zooxanthella microadriatica</name>
    <dbReference type="NCBI Taxonomy" id="2951"/>
    <lineage>
        <taxon>Eukaryota</taxon>
        <taxon>Sar</taxon>
        <taxon>Alveolata</taxon>
        <taxon>Dinophyceae</taxon>
        <taxon>Suessiales</taxon>
        <taxon>Symbiodiniaceae</taxon>
        <taxon>Symbiodinium</taxon>
    </lineage>
</organism>
<feature type="transmembrane region" description="Helical" evidence="2">
    <location>
        <begin position="351"/>
        <end position="375"/>
    </location>
</feature>
<dbReference type="OrthoDB" id="10299040at2759"/>
<dbReference type="Proteomes" id="UP000186817">
    <property type="component" value="Unassembled WGS sequence"/>
</dbReference>
<sequence length="2319" mass="255796">MSKKAHLRQVQIRRSVEDLMPDEQKAMALLRVMDNLNSPFVSLAGLRHERLGRASRGRAGQEVFTTFVALVIGSASILFTSLTGIAKVCMAGMLGGVVSVPVKQRALALFAWWLLAGSLAMFGSQSFQSKMFEAFFICGPEADTRKDGARLPAVYAEKFGSGASWMSASMPSPRDRPQDRPGICWPVCASQKSALVLDARDRSPKAAGEVQEGVRELREDLAGIHKQLSRVLDGQAELQASVLKALLEPPAAFANWHHHSGGNESPHGLRAKGRLSPAASPGAPGRKASGEQEKSIYVAKARHSQRLRGYIQSRRIELVQLGLVSLFQLCGLIFMPSIILGAPRQNVMTLLAWHCCHYLACCLVLPMESVHVALASSCRSLSSFSRGMLQRRTAHLALAGCAAASPTMGRLLGVIVTLTLICDADPTHALQSRIVTQMFRAVPCHLLFASLTFWLHAGDPIIASTWLALCAVPPGLLLIFRVFTRVRTELDVVVLYDEPLQLRDFAFAFRPGYLCNTHGLGLLQKHFLRTSLRARGFALIDLGRKGWQEALCEAVSTLTADNQVHKSRVVPFCSGGRVYAAWLPLPAHFCVCITVGCLQLPLRIMHWLFHQMQWFEDRGARFQSSARGTHLLHRVHPRGSVAGALLLVVVSALQTNFLFDTSRLERSVELAFGSLDISTIESWILACTWRGAAQLLLILLGTRSVMMMTDLAQIHDAERTGVPTSVWAELPCELNHAWCHLARIEASMRLVHVQQLLRLHCLDARVLFDFEDSSVTDLEHSTLRLTQAVWAVSAVVQVPRGSLEQALCILQEYRLPGAGHLLAFELQSVQRLAPLVLSGCSQLILVEEVLLLAMPDTLSYLLSKALKRQLDHGKSVSTTLLQGRGSWGTAQEDASLIRRHLPPDQSSRGQDESKSIKADSLSPTQLGVACANWQATQLNCKHLVLGLGILSLLLYALANVTLALIVVASVLRLAAGAGTGKAVKIETSKPYVDDTTWKASRPEEVKRDFEFWDQGDYLDIKAVMLLRVVLARLFMWISLVIEWLVHLTPVQSFLAMLSRVNTEPSDMVETRRLKSGWIPNALAEVAPVSILPFAIAYPDPEFKPYIGGTLVQDSDPDFDMQPDLLSWSNGYVSYASMEDLNSVWCRRIQHALSKAGYVIDPTYRRRLARNPYITETITRQQSEWLRTFGAVQGMNTADVLPLLYEDFSMKRYARPAPDHSATTQDAIRVADALYKKFGASLKGHTVKTPARVLAERKKYVSPGFFMEGAHLPGGYDGDDSLHSFMTPVDLERWFSVCQARYCVPTSRNWKSHHEAMRSHIESCFMDDARFKLATKHLRRLRAEWRTLGPEARRFLKARPVPDRNKVLRRFYLSSKAAPIQAESSDSIHSFVPIWEARLNWGLASGLAALRQLAAERLAAERLSLSARDALYVQEAVTEHHVYLSTAPETMLVFEQRCAASIFGTVTRPAEFWARIQHKAPAVWERPFWAGKAQLLTWVTLLLGLLQRFLARQRIIGVFVRLYALLTSGSAGFWSAISILAFLGPGQIDPRTSNLVLKDGNLWKAAWQQITRSLNSHGRAAVQAATGTHNLPLASIAGTMIRHQGFARRILTVSSRELVCDKQTDIMAAAMTAEVRGVIETFLAKAKAGTLVQSVNALHDFLLKQKLAWSLKHSCEFIGVHPENRDGLGISASHVSDLISNIASIGYSSAEARAICIEIPEDSRGDACRDFNCRLAEEANGKLAPVQAHLVKYASVVGSHANQACRAFLHGIPHEDQKVTIDGRLSLDKLHVLDPSWCSAIREGMQWMVISHQVCEAFPDYVGLAQSAGNAAAQIASGEGELQLARKVNQATQEFMSRTGKDTVTYSDVAPGILRSKPPSGSSLPGIFTFVLRYGGGAAHDSFLSRSEKHIRAHGHAARSLGADFWSALSTECKGTTNQRVLFRHMILKLAFCGPEKLLNLADVRRCMTAKDILGKADEAESLMKRMKQLLSSDDRLTPEVASATLSEVEMELVAVIFQKKKFTSRVSLEQVCHEALRKYDDAGAPVNNARVVELGFDKGVQVIRKADEVVAVVEEIQPDKVTLKLASDGSLVTCSANAFIQGKWKKHTDKSQPIQVGEWWESSPCASPDFLISTVKGRVMLSMLQQYEAFKHEKALQIFSKPREVKSLKAFAVGALQVPICTNRVDIRPSSQAGSQGAILIGSMKGAGADMSVYIVPSVTFPKDGNIGFISPAWCMKASCDKEECNCEVSAPAAAKNFSKQKLEKMSASIHLPSIRNFRKIEVDDSLVIFRPDLAKADDIEKLEPLTPTPAPKKKARTS</sequence>
<comment type="caution">
    <text evidence="3">The sequence shown here is derived from an EMBL/GenBank/DDBJ whole genome shotgun (WGS) entry which is preliminary data.</text>
</comment>
<evidence type="ECO:0000313" key="3">
    <source>
        <dbReference type="EMBL" id="OLP83490.1"/>
    </source>
</evidence>
<feature type="transmembrane region" description="Helical" evidence="2">
    <location>
        <begin position="1033"/>
        <end position="1057"/>
    </location>
</feature>